<gene>
    <name evidence="3" type="ORF">CferDRAFT_0881</name>
</gene>
<dbReference type="InterPro" id="IPR051803">
    <property type="entry name" value="TA_system_RelE-like_toxin"/>
</dbReference>
<reference evidence="3 4" key="2">
    <citation type="submission" date="2006-07" db="EMBL/GenBank/DDBJ databases">
        <title>Sequencing of the draft genome and assembly of Chlorobium ferroxidans DSM 13031.</title>
        <authorList>
            <consortium name="US DOE Joint Genome Institute (JGI-PGF)"/>
            <person name="Copeland A."/>
            <person name="Lucas S."/>
            <person name="Lapidus A."/>
            <person name="Barry K."/>
            <person name="Glavina del Rio T."/>
            <person name="Dalin E."/>
            <person name="Tice H."/>
            <person name="Bruce D."/>
            <person name="Pitluck S."/>
            <person name="Richardson P."/>
        </authorList>
    </citation>
    <scope>NUCLEOTIDE SEQUENCE [LARGE SCALE GENOMIC DNA]</scope>
    <source>
        <strain evidence="3 4">DSM 13031</strain>
    </source>
</reference>
<name>Q0YRF8_9CHLB</name>
<organism evidence="3 4">
    <name type="scientific">Chlorobium ferrooxidans DSM 13031</name>
    <dbReference type="NCBI Taxonomy" id="377431"/>
    <lineage>
        <taxon>Bacteria</taxon>
        <taxon>Pseudomonadati</taxon>
        <taxon>Chlorobiota</taxon>
        <taxon>Chlorobiia</taxon>
        <taxon>Chlorobiales</taxon>
        <taxon>Chlorobiaceae</taxon>
        <taxon>Chlorobium/Pelodictyon group</taxon>
        <taxon>Chlorobium</taxon>
    </lineage>
</organism>
<sequence length="107" mass="12884">MRYDVFLSDDAEADILDIWKYVARFDSVERASTLLDALQEACLSLCQFPDRGHRPPELERVCVLEYRELHYKPYRIIYRILDRKVFIHCVLDGRRNLQDLLLERLIR</sequence>
<comment type="similarity">
    <text evidence="1">Belongs to the RelE toxin family.</text>
</comment>
<dbReference type="OrthoDB" id="5574284at2"/>
<dbReference type="InterPro" id="IPR007712">
    <property type="entry name" value="RelE/ParE_toxin"/>
</dbReference>
<dbReference type="Proteomes" id="UP000004162">
    <property type="component" value="Unassembled WGS sequence"/>
</dbReference>
<dbReference type="AlphaFoldDB" id="Q0YRF8"/>
<evidence type="ECO:0000256" key="1">
    <source>
        <dbReference type="ARBA" id="ARBA00006226"/>
    </source>
</evidence>
<proteinExistence type="inferred from homology"/>
<accession>Q0YRF8</accession>
<comment type="caution">
    <text evidence="3">The sequence shown here is derived from an EMBL/GenBank/DDBJ whole genome shotgun (WGS) entry which is preliminary data.</text>
</comment>
<reference evidence="3 4" key="1">
    <citation type="submission" date="2006-07" db="EMBL/GenBank/DDBJ databases">
        <title>Annotation of the draft genome assembly of Chlorobium ferroxidans DSM 13031.</title>
        <authorList>
            <consortium name="US DOE Joint Genome Institute (JGI-ORNL)"/>
            <person name="Larimer F."/>
            <person name="Land M."/>
            <person name="Hauser L."/>
        </authorList>
    </citation>
    <scope>NUCLEOTIDE SEQUENCE [LARGE SCALE GENOMIC DNA]</scope>
    <source>
        <strain evidence="3 4">DSM 13031</strain>
    </source>
</reference>
<evidence type="ECO:0000313" key="4">
    <source>
        <dbReference type="Proteomes" id="UP000004162"/>
    </source>
</evidence>
<dbReference type="RefSeq" id="WP_006366468.1">
    <property type="nucleotide sequence ID" value="NZ_AASE01000010.1"/>
</dbReference>
<dbReference type="SUPFAM" id="SSF143011">
    <property type="entry name" value="RelE-like"/>
    <property type="match status" value="1"/>
</dbReference>
<keyword evidence="2" id="KW-1277">Toxin-antitoxin system</keyword>
<dbReference type="Pfam" id="PF05016">
    <property type="entry name" value="ParE_toxin"/>
    <property type="match status" value="1"/>
</dbReference>
<dbReference type="EMBL" id="AASE01000010">
    <property type="protein sequence ID" value="EAT58940.1"/>
    <property type="molecule type" value="Genomic_DNA"/>
</dbReference>
<dbReference type="Gene3D" id="3.30.2310.20">
    <property type="entry name" value="RelE-like"/>
    <property type="match status" value="1"/>
</dbReference>
<evidence type="ECO:0000256" key="2">
    <source>
        <dbReference type="ARBA" id="ARBA00022649"/>
    </source>
</evidence>
<dbReference type="PANTHER" id="PTHR33755">
    <property type="entry name" value="TOXIN PARE1-RELATED"/>
    <property type="match status" value="1"/>
</dbReference>
<evidence type="ECO:0000313" key="3">
    <source>
        <dbReference type="EMBL" id="EAT58940.1"/>
    </source>
</evidence>
<keyword evidence="4" id="KW-1185">Reference proteome</keyword>
<protein>
    <submittedName>
        <fullName evidence="3">Plasmid stabilization system</fullName>
    </submittedName>
</protein>
<dbReference type="InterPro" id="IPR035093">
    <property type="entry name" value="RelE/ParE_toxin_dom_sf"/>
</dbReference>